<sequence>MTTRSFISTTGTGIARLTAGGATATEHLVGEDVYSLATGPDGSGLVLAGTEGNGIFRSTDRGVTWTHGGLDGHKVMALAVAPSDPERIYAGVRPAGVFRSDDGGVTWTESESFQHIRGRRMWRSPASAPFTAYVQALAVSPHDPDLVVAGIEFGAVVRSADGGKTWSNHRRKAIRDCHSLVWHATDGDCVYEGGAGVPRQPGARSTNGGKTWQKSGSGFGRGYGWAVAAHPEATHVWYVSASTGPLAAHGDGDAKAVVYRYIGDDWSRLDGISGRSMPYALLTDSKLPDSLWAGVADGSIWYSPNRGDDWEVLEGVLPAVERAMVMLPPA</sequence>
<dbReference type="InterPro" id="IPR002860">
    <property type="entry name" value="BNR_rpt"/>
</dbReference>
<reference evidence="1" key="1">
    <citation type="submission" date="2019-09" db="EMBL/GenBank/DDBJ databases">
        <title>Genomic analysis of Haloferax sp. CBA1149.</title>
        <authorList>
            <person name="Roh S.W."/>
        </authorList>
    </citation>
    <scope>NUCLEOTIDE SEQUENCE</scope>
    <source>
        <strain evidence="1">CBA1149</strain>
    </source>
</reference>
<dbReference type="PANTHER" id="PTHR43739">
    <property type="entry name" value="XYLOGLUCANASE (EUROFUNG)"/>
    <property type="match status" value="1"/>
</dbReference>
<dbReference type="SUPFAM" id="SSF50939">
    <property type="entry name" value="Sialidases"/>
    <property type="match status" value="1"/>
</dbReference>
<dbReference type="InterPro" id="IPR015943">
    <property type="entry name" value="WD40/YVTN_repeat-like_dom_sf"/>
</dbReference>
<organism evidence="1">
    <name type="scientific">Haloferax sp. CBA1149</name>
    <dbReference type="NCBI Taxonomy" id="2650753"/>
    <lineage>
        <taxon>Archaea</taxon>
        <taxon>Methanobacteriati</taxon>
        <taxon>Methanobacteriota</taxon>
        <taxon>Stenosarchaea group</taxon>
        <taxon>Halobacteria</taxon>
        <taxon>Halobacteriales</taxon>
        <taxon>Haloferacaceae</taxon>
        <taxon>Haloferax</taxon>
    </lineage>
</organism>
<accession>A0A643JWH0</accession>
<dbReference type="RefSeq" id="WP_151136346.1">
    <property type="nucleotide sequence ID" value="NZ_VZUS01000001.1"/>
</dbReference>
<dbReference type="Pfam" id="PF02012">
    <property type="entry name" value="BNR"/>
    <property type="match status" value="1"/>
</dbReference>
<name>A0A643JWH0_9EURY</name>
<gene>
    <name evidence="1" type="ORF">Hfx1149_05750</name>
</gene>
<dbReference type="AlphaFoldDB" id="A0A643JWH0"/>
<dbReference type="EMBL" id="VZUS01000001">
    <property type="protein sequence ID" value="KAB1187558.1"/>
    <property type="molecule type" value="Genomic_DNA"/>
</dbReference>
<dbReference type="GO" id="GO:0010411">
    <property type="term" value="P:xyloglucan metabolic process"/>
    <property type="evidence" value="ECO:0007669"/>
    <property type="project" value="TreeGrafter"/>
</dbReference>
<comment type="caution">
    <text evidence="1">The sequence shown here is derived from an EMBL/GenBank/DDBJ whole genome shotgun (WGS) entry which is preliminary data.</text>
</comment>
<dbReference type="InterPro" id="IPR052025">
    <property type="entry name" value="Xyloglucanase_GH74"/>
</dbReference>
<proteinExistence type="predicted"/>
<protein>
    <recommendedName>
        <fullName evidence="2">Exo-alpha-sialidase</fullName>
    </recommendedName>
</protein>
<evidence type="ECO:0008006" key="2">
    <source>
        <dbReference type="Google" id="ProtNLM"/>
    </source>
</evidence>
<dbReference type="Gene3D" id="2.130.10.10">
    <property type="entry name" value="YVTN repeat-like/Quinoprotein amine dehydrogenase"/>
    <property type="match status" value="1"/>
</dbReference>
<dbReference type="CDD" id="cd15482">
    <property type="entry name" value="Sialidase_non-viral"/>
    <property type="match status" value="1"/>
</dbReference>
<dbReference type="InterPro" id="IPR036278">
    <property type="entry name" value="Sialidase_sf"/>
</dbReference>
<dbReference type="PANTHER" id="PTHR43739:SF5">
    <property type="entry name" value="EXO-ALPHA-SIALIDASE"/>
    <property type="match status" value="1"/>
</dbReference>
<evidence type="ECO:0000313" key="1">
    <source>
        <dbReference type="EMBL" id="KAB1187558.1"/>
    </source>
</evidence>